<sequence>MKKLSSISKALMMGVLLTFSLSSCSDDNGGGDDFSAKDSELSALTGRYVNDVIYVTYGELASQTERLYEQLDEAKSKFRANTLTQNDIDNICTTFLAARAAWEKSEAFLFGPATTFGIDPHIDTWPLNVTQLAIDLSNSEKVNTLDGEDGIEYARTGLGESLLGFHGIEFIIFRDGRNRTLAELRSNETDNAFAGRTVTGEQELIFATAVAGDLRDKCFQLEVSWMGDKAPASHIDRVEECEFNTTVNGNGLSFGEDMLNAGKAGSTYTTWRNVTTTILVAGCANIAQEVSDQKMGQAYRGDDVNYIESPYSKKSFLDFYDNIISIKNSLYGNIDGTTWHRESVMAYLTQHNPDIAAELNARLNGALTALTACRNSGTAFVDAPNAAYVKTAMDAIGDLDEKLNEAAQWIARN</sequence>
<organism evidence="5 6">
    <name type="scientific">Xylanibacter caecicola</name>
    <dbReference type="NCBI Taxonomy" id="2736294"/>
    <lineage>
        <taxon>Bacteria</taxon>
        <taxon>Pseudomonadati</taxon>
        <taxon>Bacteroidota</taxon>
        <taxon>Bacteroidia</taxon>
        <taxon>Bacteroidales</taxon>
        <taxon>Prevotellaceae</taxon>
        <taxon>Xylanibacter</taxon>
    </lineage>
</organism>
<evidence type="ECO:0000256" key="3">
    <source>
        <dbReference type="SAM" id="SignalP"/>
    </source>
</evidence>
<keyword evidence="6" id="KW-1185">Reference proteome</keyword>
<proteinExistence type="predicted"/>
<gene>
    <name evidence="5" type="ORF">HPS54_00975</name>
</gene>
<comment type="caution">
    <text evidence="5">The sequence shown here is derived from an EMBL/GenBank/DDBJ whole genome shotgun (WGS) entry which is preliminary data.</text>
</comment>
<evidence type="ECO:0000313" key="6">
    <source>
        <dbReference type="Proteomes" id="UP000820977"/>
    </source>
</evidence>
<dbReference type="CDD" id="cd14658">
    <property type="entry name" value="Imelysin-like_IrpA"/>
    <property type="match status" value="1"/>
</dbReference>
<name>A0ABX2B086_9BACT</name>
<evidence type="ECO:0000256" key="2">
    <source>
        <dbReference type="ARBA" id="ARBA00022729"/>
    </source>
</evidence>
<feature type="chain" id="PRO_5047544425" evidence="3">
    <location>
        <begin position="26"/>
        <end position="413"/>
    </location>
</feature>
<protein>
    <submittedName>
        <fullName evidence="5">Imelysin</fullName>
    </submittedName>
</protein>
<feature type="signal peptide" evidence="3">
    <location>
        <begin position="1"/>
        <end position="25"/>
    </location>
</feature>
<dbReference type="PROSITE" id="PS51257">
    <property type="entry name" value="PROKAR_LIPOPROTEIN"/>
    <property type="match status" value="1"/>
</dbReference>
<dbReference type="RefSeq" id="WP_172343624.1">
    <property type="nucleotide sequence ID" value="NZ_CATJFF010000068.1"/>
</dbReference>
<dbReference type="Pfam" id="PF09375">
    <property type="entry name" value="Peptidase_M75"/>
    <property type="match status" value="1"/>
</dbReference>
<dbReference type="InterPro" id="IPR018976">
    <property type="entry name" value="Imelysin-like"/>
</dbReference>
<keyword evidence="2 3" id="KW-0732">Signal</keyword>
<dbReference type="Proteomes" id="UP000820977">
    <property type="component" value="Unassembled WGS sequence"/>
</dbReference>
<evidence type="ECO:0000313" key="5">
    <source>
        <dbReference type="EMBL" id="NPE24100.1"/>
    </source>
</evidence>
<reference evidence="5 6" key="1">
    <citation type="submission" date="2020-05" db="EMBL/GenBank/DDBJ databases">
        <title>Distinct polysaccharide utilization as determinants for interspecies competition between intestinal Prevotella spp.</title>
        <authorList>
            <person name="Galvez E.J.C."/>
            <person name="Iljazovic A."/>
            <person name="Strowig T."/>
        </authorList>
    </citation>
    <scope>NUCLEOTIDE SEQUENCE [LARGE SCALE GENOMIC DNA]</scope>
    <source>
        <strain evidence="5 6">PCHR</strain>
    </source>
</reference>
<comment type="subcellular location">
    <subcellularLocation>
        <location evidence="1">Cell envelope</location>
    </subcellularLocation>
</comment>
<accession>A0ABX2B086</accession>
<dbReference type="EMBL" id="JABKKJ010000001">
    <property type="protein sequence ID" value="NPE24100.1"/>
    <property type="molecule type" value="Genomic_DNA"/>
</dbReference>
<dbReference type="InterPro" id="IPR038352">
    <property type="entry name" value="Imelysin_sf"/>
</dbReference>
<dbReference type="Gene3D" id="1.20.1420.20">
    <property type="entry name" value="M75 peptidase, HXXE motif"/>
    <property type="match status" value="1"/>
</dbReference>
<dbReference type="InterPro" id="IPR034982">
    <property type="entry name" value="Imelysin-like_IrpA"/>
</dbReference>
<evidence type="ECO:0000259" key="4">
    <source>
        <dbReference type="Pfam" id="PF09375"/>
    </source>
</evidence>
<feature type="domain" description="Imelysin-like" evidence="4">
    <location>
        <begin position="69"/>
        <end position="399"/>
    </location>
</feature>
<evidence type="ECO:0000256" key="1">
    <source>
        <dbReference type="ARBA" id="ARBA00004196"/>
    </source>
</evidence>